<protein>
    <recommendedName>
        <fullName evidence="4">Chlorophyllase-like protein</fullName>
    </recommendedName>
</protein>
<evidence type="ECO:0000313" key="3">
    <source>
        <dbReference type="Proteomes" id="UP001255246"/>
    </source>
</evidence>
<dbReference type="Proteomes" id="UP001255246">
    <property type="component" value="Unassembled WGS sequence"/>
</dbReference>
<feature type="transmembrane region" description="Helical" evidence="1">
    <location>
        <begin position="116"/>
        <end position="136"/>
    </location>
</feature>
<dbReference type="PANTHER" id="PTHR33428:SF14">
    <property type="entry name" value="CARBOXYLESTERASE TYPE B DOMAIN-CONTAINING PROTEIN"/>
    <property type="match status" value="1"/>
</dbReference>
<accession>A0ABU3A8L5</accession>
<keyword evidence="3" id="KW-1185">Reference proteome</keyword>
<comment type="caution">
    <text evidence="2">The sequence shown here is derived from an EMBL/GenBank/DDBJ whole genome shotgun (WGS) entry which is preliminary data.</text>
</comment>
<dbReference type="InterPro" id="IPR029058">
    <property type="entry name" value="AB_hydrolase_fold"/>
</dbReference>
<proteinExistence type="predicted"/>
<feature type="transmembrane region" description="Helical" evidence="1">
    <location>
        <begin position="89"/>
        <end position="109"/>
    </location>
</feature>
<name>A0ABU3A8L5_9FLAO</name>
<keyword evidence="1" id="KW-1133">Transmembrane helix</keyword>
<dbReference type="SUPFAM" id="SSF53474">
    <property type="entry name" value="alpha/beta-Hydrolases"/>
    <property type="match status" value="1"/>
</dbReference>
<gene>
    <name evidence="2" type="ORF">RM706_05805</name>
</gene>
<reference evidence="2 3" key="1">
    <citation type="submission" date="2023-09" db="EMBL/GenBank/DDBJ databases">
        <authorList>
            <person name="Rey-Velasco X."/>
        </authorList>
    </citation>
    <scope>NUCLEOTIDE SEQUENCE [LARGE SCALE GENOMIC DNA]</scope>
    <source>
        <strain evidence="2 3">F388</strain>
    </source>
</reference>
<evidence type="ECO:0000256" key="1">
    <source>
        <dbReference type="SAM" id="Phobius"/>
    </source>
</evidence>
<dbReference type="RefSeq" id="WP_311350084.1">
    <property type="nucleotide sequence ID" value="NZ_JAVRHR010000001.1"/>
</dbReference>
<sequence length="736" mass="84464">MKNKLWLFLIVLTLIFYGIAGFHFLTGWHPLIMMIIAMFLGLATISIAYGLISLINKKFRKIPAKYIVPVISTIVGLFILKLVGFGWPVLIFLTVTALGISCCSILFCFLKKKSTLSAIILGIFIVVIGLVFFVFINQGSDPFEKELSLAFSPKQNSNLDDLQLENPAVLGPYQVKQFTYGSGKDVQRKEYAEGATYITNSVNGKWLIPDWKGKKKKWRERYWEFGHENFPLNGRVYMPEGKGTFPLVLIVHGNHNMIDYSDDGYGYLGSLFASRGFITVSVDENFLNGHWSGDFRGKEMPARAWLLLKHLEQWQSWNSDKNHELANKVDMNNIMLVGHSRGGEAVSIAAAYNKLPYFPDNAKERFDFNFHIKGVVAIAPTDYRYHRKIRLKNLNFLSIQGSYDSDEVSFWGMRAYRRLTYNDTISRFKSGVYIHHANHGQFNSTWGNSDFGAPSKWLLNLAPLLEEKQQQEAAKVFISAFAEATLKNNQEYTAIFKNAAFAKQWLPKEQYLTHFESSDFKTITDFEEDININTARDSTKLQSKNLALWREENLSTRDKNSQENNAVVLGWDKKDSLKTNKIGSYEISLSEKHKSFFKKRLFLQFALGAGNHAWLNSNKINKEENVKQDESKRKVPQLDFNIQLTDEQGQTSSIKISDFKEIPKPLKTRFTKFEFLDKEMIGEDWEVQLQTYHLSLKAFTDKNVNLNLEDIRTITFLFDETPYGVLVLDEIGLSPK</sequence>
<dbReference type="EMBL" id="JAVRHR010000001">
    <property type="protein sequence ID" value="MDT0606532.1"/>
    <property type="molecule type" value="Genomic_DNA"/>
</dbReference>
<dbReference type="Gene3D" id="3.40.50.1820">
    <property type="entry name" value="alpha/beta hydrolase"/>
    <property type="match status" value="1"/>
</dbReference>
<keyword evidence="1" id="KW-0812">Transmembrane</keyword>
<evidence type="ECO:0008006" key="4">
    <source>
        <dbReference type="Google" id="ProtNLM"/>
    </source>
</evidence>
<evidence type="ECO:0000313" key="2">
    <source>
        <dbReference type="EMBL" id="MDT0606532.1"/>
    </source>
</evidence>
<feature type="transmembrane region" description="Helical" evidence="1">
    <location>
        <begin position="5"/>
        <end position="25"/>
    </location>
</feature>
<keyword evidence="1" id="KW-0472">Membrane</keyword>
<feature type="transmembrane region" description="Helical" evidence="1">
    <location>
        <begin position="31"/>
        <end position="52"/>
    </location>
</feature>
<feature type="transmembrane region" description="Helical" evidence="1">
    <location>
        <begin position="64"/>
        <end position="83"/>
    </location>
</feature>
<dbReference type="PANTHER" id="PTHR33428">
    <property type="entry name" value="CHLOROPHYLLASE-2, CHLOROPLASTIC"/>
    <property type="match status" value="1"/>
</dbReference>
<organism evidence="2 3">
    <name type="scientific">Croceitalea rosinachiae</name>
    <dbReference type="NCBI Taxonomy" id="3075596"/>
    <lineage>
        <taxon>Bacteria</taxon>
        <taxon>Pseudomonadati</taxon>
        <taxon>Bacteroidota</taxon>
        <taxon>Flavobacteriia</taxon>
        <taxon>Flavobacteriales</taxon>
        <taxon>Flavobacteriaceae</taxon>
        <taxon>Croceitalea</taxon>
    </lineage>
</organism>